<accession>A0A0N4ZH45</accession>
<evidence type="ECO:0000256" key="4">
    <source>
        <dbReference type="ARBA" id="ARBA00022679"/>
    </source>
</evidence>
<organism evidence="15 16">
    <name type="scientific">Parastrongyloides trichosuri</name>
    <name type="common">Possum-specific nematode worm</name>
    <dbReference type="NCBI Taxonomy" id="131310"/>
    <lineage>
        <taxon>Eukaryota</taxon>
        <taxon>Metazoa</taxon>
        <taxon>Ecdysozoa</taxon>
        <taxon>Nematoda</taxon>
        <taxon>Chromadorea</taxon>
        <taxon>Rhabditida</taxon>
        <taxon>Tylenchina</taxon>
        <taxon>Panagrolaimomorpha</taxon>
        <taxon>Strongyloidoidea</taxon>
        <taxon>Strongyloididae</taxon>
        <taxon>Parastrongyloides</taxon>
    </lineage>
</organism>
<comment type="similarity">
    <text evidence="1">Belongs to the RdRP family.</text>
</comment>
<dbReference type="InterPro" id="IPR007855">
    <property type="entry name" value="RDRP"/>
</dbReference>
<evidence type="ECO:0000313" key="15">
    <source>
        <dbReference type="Proteomes" id="UP000038045"/>
    </source>
</evidence>
<feature type="compositionally biased region" description="Basic and acidic residues" evidence="9">
    <location>
        <begin position="59"/>
        <end position="82"/>
    </location>
</feature>
<dbReference type="GO" id="GO:0003723">
    <property type="term" value="F:RNA binding"/>
    <property type="evidence" value="ECO:0007669"/>
    <property type="project" value="UniProtKB-KW"/>
</dbReference>
<dbReference type="InterPro" id="IPR056654">
    <property type="entry name" value="DUF7752"/>
</dbReference>
<keyword evidence="6" id="KW-0694">RNA-binding</keyword>
<reference evidence="16" key="1">
    <citation type="submission" date="2017-02" db="UniProtKB">
        <authorList>
            <consortium name="WormBaseParasite"/>
        </authorList>
    </citation>
    <scope>IDENTIFICATION</scope>
</reference>
<feature type="domain" description="DUF7752" evidence="12">
    <location>
        <begin position="1410"/>
        <end position="1514"/>
    </location>
</feature>
<dbReference type="Proteomes" id="UP000038045">
    <property type="component" value="Unplaced"/>
</dbReference>
<dbReference type="Pfam" id="PF26253">
    <property type="entry name" value="RdRP_head"/>
    <property type="match status" value="1"/>
</dbReference>
<keyword evidence="4" id="KW-0808">Transferase</keyword>
<evidence type="ECO:0000256" key="3">
    <source>
        <dbReference type="ARBA" id="ARBA00022484"/>
    </source>
</evidence>
<evidence type="ECO:0000256" key="6">
    <source>
        <dbReference type="ARBA" id="ARBA00022884"/>
    </source>
</evidence>
<evidence type="ECO:0000256" key="7">
    <source>
        <dbReference type="ARBA" id="ARBA00023158"/>
    </source>
</evidence>
<evidence type="ECO:0000313" key="16">
    <source>
        <dbReference type="WBParaSite" id="PTRK_0000720900.1"/>
    </source>
</evidence>
<evidence type="ECO:0000259" key="11">
    <source>
        <dbReference type="Pfam" id="PF24642"/>
    </source>
</evidence>
<sequence length="1675" mass="193864">MDNTNSDNNDCQSDMDRILILVDNLPPEEGSMLENSSFISEKTCSYESNEPCQKSDSQNNEKEQGVTDLMPQEREPNNKENDGMMNQDDTIDDDIINNIIDDDDGLTDEIDKPRITTIFDHPNTDSSFIVVVPLSEEKGFEKVINKVVKEIEKFMTSRCLTFFVEPMRKLLRNLNLLTSEIKISVNMNENTDDLFNNVKELTQFLTTNTGLDCSVKISQTFYTSIVFNPNDGLLPVETMRFGNILHPNRFVCHRTHEATDFEKYRKLLNAFHGSEDLTNSIILDLEHDKGEFSLKFGANTYLKKDPYAEEEEATEVVINLFANYIAFRKFIFSIQNKPSGLLDVELYFVLKHPLQVRCWKYAKYKTAGERMSRVNMLRVSTWNSDDDNNNPISEAFVVNVSLKGLKSSQLYGIVNRFLARSDCEAEYRLMSVSYITKKDYLCDPVDDINYQDTIMNLPFDIKYLISAVFMRGGFIRDDLLLDLNKRNEFIDTVLQYYSQDSVLTIDSLERLVKQIDKQGISDSVLNMLKYLHNEFEISGKQIVQIQEDQTRSGFVRLRKLIITPTRTLLMPPEYIMSNRVLRYFDKNGERTIRVVFRDEDGAKMRTTSTGDYLIKLTVGNCLAKGFNICKIRFSYLGSSNSQMRDNGCYFIENQNGLEVTHVRKTMGHFRKEPIPKLMARIGQCFTQVHVCEKIEITNSMIGFIEDLEGGLLRNGKAYIFSDGCGLISYEMMERIAKDIGIFPIVPSCIQFRFQGMKGVLAVSEKLNSLNKAFVNSRGTCVTQTAFKKLAYLSQLHFLFRPSQEKFYAPWANKIEIVKHSAPTVVCLNRPVINILDQVSLKQNPSTNEKIRERIHQLYDQNIFDATEPLIDEFHLRTKLNEFPKFLNFKSLRFDDGFTLTREPFFRQLLTASTVFTIKNIMKRMKIKIPFFLGRTMFGVADETGILSPGQVFFQYTHNIDQYKDSNNESFARVHVGRVMVSKNPCTNGGDIRMFDAVDIKQLHHLKDVIVFPSCGPRPHPDEMAGSDLDGDEYSVVWDERLFLDYNEKAFVFSSNVDKNLADANIGNLDEEMRNFLVDHIRQDSIGLIANALLVNSDIYGIDSKVCQTIAQKHSIAVDFAKSGVYPPPLTTKGTKKNPPELPERFPDYMEKRRFQSYESPRLLGQLYRRLKKVDDILTISLTHSSKEEIEVDPEFVIDGWEDYKEDALKRYRAYKAMCGNILESYSIEHEFQLFSSSFLNLKNRISDADNDDLSQYNTAHVIESRLKNVIADVRTTFFQQFEEGRLWLQRTDKKLPNENSEVFRIRQILERDYVYPSEEMMKMASAYYMVSYTDNHENQFLSFPWTLRDILVAMKVKARSNPNRVITTRQPLAEELTNKIFLFSQKHVLFKEFQDGFGPYGKYCDMLKNYVAYYKGLDSLLFFVCNWASTNEQLAKFLNVEQICIIFLKFLTNTLIKMDCESVSPNYLPLNIQNISKEGYTEDLTSMRHSIGRKFLDFLRVISLQRFRDLKYLRLDQPNTGYDLTLINKEWVHLHNHGMETYLKISLSKNFYHVLPFLSEYTNEKPTQEIIADMEPFVVEASGQYTEEELKSMINSLRQVIGIKHLSLRNITRGNRSKTQRYMVSAVGTLKERNAVKYHLSGSKYRTVPFFNNHAAFTVNNYIDIELALFLAKEC</sequence>
<protein>
    <recommendedName>
        <fullName evidence="2">RNA-directed RNA polymerase</fullName>
        <ecNumber evidence="2">2.7.7.48</ecNumber>
    </recommendedName>
</protein>
<feature type="region of interest" description="Disordered" evidence="9">
    <location>
        <begin position="43"/>
        <end position="90"/>
    </location>
</feature>
<evidence type="ECO:0000259" key="10">
    <source>
        <dbReference type="Pfam" id="PF05183"/>
    </source>
</evidence>
<evidence type="ECO:0000256" key="1">
    <source>
        <dbReference type="ARBA" id="ARBA00005762"/>
    </source>
</evidence>
<feature type="compositionally biased region" description="Polar residues" evidence="9">
    <location>
        <begin position="43"/>
        <end position="58"/>
    </location>
</feature>
<evidence type="ECO:0000259" key="12">
    <source>
        <dbReference type="Pfam" id="PF24934"/>
    </source>
</evidence>
<dbReference type="InterPro" id="IPR056053">
    <property type="entry name" value="DUF7636"/>
</dbReference>
<name>A0A0N4ZH45_PARTI</name>
<evidence type="ECO:0000259" key="14">
    <source>
        <dbReference type="Pfam" id="PF26253"/>
    </source>
</evidence>
<dbReference type="Pfam" id="PF25359">
    <property type="entry name" value="PH_met_RdRP"/>
    <property type="match status" value="1"/>
</dbReference>
<feature type="domain" description="RDRP C-terminal head" evidence="14">
    <location>
        <begin position="1192"/>
        <end position="1359"/>
    </location>
</feature>
<feature type="domain" description="DUF7636" evidence="11">
    <location>
        <begin position="1571"/>
        <end position="1634"/>
    </location>
</feature>
<keyword evidence="5" id="KW-0548">Nucleotidyltransferase</keyword>
<evidence type="ECO:0000256" key="8">
    <source>
        <dbReference type="ARBA" id="ARBA00048744"/>
    </source>
</evidence>
<dbReference type="GO" id="GO:0003968">
    <property type="term" value="F:RNA-directed RNA polymerase activity"/>
    <property type="evidence" value="ECO:0007669"/>
    <property type="project" value="UniProtKB-KW"/>
</dbReference>
<keyword evidence="7" id="KW-0943">RNA-mediated gene silencing</keyword>
<dbReference type="PANTHER" id="PTHR23079">
    <property type="entry name" value="RNA-DEPENDENT RNA POLYMERASE"/>
    <property type="match status" value="1"/>
</dbReference>
<dbReference type="EC" id="2.7.7.48" evidence="2"/>
<dbReference type="WBParaSite" id="PTRK_0000720900.1">
    <property type="protein sequence ID" value="PTRK_0000720900.1"/>
    <property type="gene ID" value="PTRK_0000720900"/>
</dbReference>
<keyword evidence="15" id="KW-1185">Reference proteome</keyword>
<dbReference type="InterPro" id="IPR057493">
    <property type="entry name" value="PH_RdRP-assoc"/>
</dbReference>
<proteinExistence type="inferred from homology"/>
<evidence type="ECO:0000256" key="5">
    <source>
        <dbReference type="ARBA" id="ARBA00022695"/>
    </source>
</evidence>
<dbReference type="InterPro" id="IPR057596">
    <property type="entry name" value="RDRP_core"/>
</dbReference>
<dbReference type="Pfam" id="PF24642">
    <property type="entry name" value="DUF7636"/>
    <property type="match status" value="1"/>
</dbReference>
<dbReference type="InterPro" id="IPR058752">
    <property type="entry name" value="RDRP_C_head"/>
</dbReference>
<dbReference type="Pfam" id="PF24934">
    <property type="entry name" value="DUF7752"/>
    <property type="match status" value="1"/>
</dbReference>
<evidence type="ECO:0000256" key="2">
    <source>
        <dbReference type="ARBA" id="ARBA00012494"/>
    </source>
</evidence>
<dbReference type="Pfam" id="PF05183">
    <property type="entry name" value="RdRP"/>
    <property type="match status" value="1"/>
</dbReference>
<comment type="catalytic activity">
    <reaction evidence="8">
        <text>RNA(n) + a ribonucleoside 5'-triphosphate = RNA(n+1) + diphosphate</text>
        <dbReference type="Rhea" id="RHEA:21248"/>
        <dbReference type="Rhea" id="RHEA-COMP:14527"/>
        <dbReference type="Rhea" id="RHEA-COMP:17342"/>
        <dbReference type="ChEBI" id="CHEBI:33019"/>
        <dbReference type="ChEBI" id="CHEBI:61557"/>
        <dbReference type="ChEBI" id="CHEBI:140395"/>
        <dbReference type="EC" id="2.7.7.48"/>
    </reaction>
</comment>
<dbReference type="PANTHER" id="PTHR23079:SF57">
    <property type="entry name" value="RNA-DIRECTED RNA POLYMERASE"/>
    <property type="match status" value="1"/>
</dbReference>
<evidence type="ECO:0000256" key="9">
    <source>
        <dbReference type="SAM" id="MobiDB-lite"/>
    </source>
</evidence>
<feature type="domain" description="RDRP core" evidence="10">
    <location>
        <begin position="562"/>
        <end position="1169"/>
    </location>
</feature>
<dbReference type="STRING" id="131310.A0A0N4ZH45"/>
<dbReference type="GO" id="GO:0031380">
    <property type="term" value="C:nuclear RNA-directed RNA polymerase complex"/>
    <property type="evidence" value="ECO:0007669"/>
    <property type="project" value="TreeGrafter"/>
</dbReference>
<feature type="domain" description="PH-like" evidence="13">
    <location>
        <begin position="228"/>
        <end position="430"/>
    </location>
</feature>
<evidence type="ECO:0000259" key="13">
    <source>
        <dbReference type="Pfam" id="PF25359"/>
    </source>
</evidence>
<keyword evidence="3" id="KW-0696">RNA-directed RNA polymerase</keyword>
<dbReference type="GO" id="GO:0030422">
    <property type="term" value="P:siRNA processing"/>
    <property type="evidence" value="ECO:0007669"/>
    <property type="project" value="TreeGrafter"/>
</dbReference>